<organism evidence="10 11">
    <name type="scientific">Psophocarpus tetragonolobus</name>
    <name type="common">Winged bean</name>
    <name type="synonym">Dolichos tetragonolobus</name>
    <dbReference type="NCBI Taxonomy" id="3891"/>
    <lineage>
        <taxon>Eukaryota</taxon>
        <taxon>Viridiplantae</taxon>
        <taxon>Streptophyta</taxon>
        <taxon>Embryophyta</taxon>
        <taxon>Tracheophyta</taxon>
        <taxon>Spermatophyta</taxon>
        <taxon>Magnoliopsida</taxon>
        <taxon>eudicotyledons</taxon>
        <taxon>Gunneridae</taxon>
        <taxon>Pentapetalae</taxon>
        <taxon>rosids</taxon>
        <taxon>fabids</taxon>
        <taxon>Fabales</taxon>
        <taxon>Fabaceae</taxon>
        <taxon>Papilionoideae</taxon>
        <taxon>50 kb inversion clade</taxon>
        <taxon>NPAAA clade</taxon>
        <taxon>indigoferoid/millettioid clade</taxon>
        <taxon>Phaseoleae</taxon>
        <taxon>Psophocarpus</taxon>
    </lineage>
</organism>
<keyword evidence="11" id="KW-1185">Reference proteome</keyword>
<dbReference type="GO" id="GO:0003887">
    <property type="term" value="F:DNA-directed DNA polymerase activity"/>
    <property type="evidence" value="ECO:0007669"/>
    <property type="project" value="UniProtKB-KW"/>
</dbReference>
<evidence type="ECO:0000313" key="10">
    <source>
        <dbReference type="EMBL" id="KAK7400599.1"/>
    </source>
</evidence>
<dbReference type="GO" id="GO:0016787">
    <property type="term" value="F:hydrolase activity"/>
    <property type="evidence" value="ECO:0007669"/>
    <property type="project" value="UniProtKB-KW"/>
</dbReference>
<dbReference type="Proteomes" id="UP001386955">
    <property type="component" value="Unassembled WGS sequence"/>
</dbReference>
<sequence>MARSMLKKKGLPNTFWPEVVYITVYILNRCPTKEVQDKTPIEALSEQKPSVKHLKKLTISRDVEVDENAAWNWNDKKIEKNIFIPMRQPQGVEETIEVPGSIDDMRSTSGYAFLLGLRIFYWASKKQDTIVQSTSETEYVAATTEATKGLIQGATRKWKGEMSIDDGRTREALITKGRKTSRNCAKFI</sequence>
<proteinExistence type="predicted"/>
<evidence type="ECO:0000256" key="6">
    <source>
        <dbReference type="ARBA" id="ARBA00022908"/>
    </source>
</evidence>
<gene>
    <name evidence="10" type="ORF">VNO78_11809</name>
</gene>
<dbReference type="GO" id="GO:0003964">
    <property type="term" value="F:RNA-directed DNA polymerase activity"/>
    <property type="evidence" value="ECO:0007669"/>
    <property type="project" value="UniProtKB-KW"/>
</dbReference>
<evidence type="ECO:0000313" key="11">
    <source>
        <dbReference type="Proteomes" id="UP001386955"/>
    </source>
</evidence>
<evidence type="ECO:0000256" key="8">
    <source>
        <dbReference type="ARBA" id="ARBA00022932"/>
    </source>
</evidence>
<keyword evidence="3" id="KW-0255">Endonuclease</keyword>
<evidence type="ECO:0000256" key="1">
    <source>
        <dbReference type="ARBA" id="ARBA00022722"/>
    </source>
</evidence>
<dbReference type="GO" id="GO:0006310">
    <property type="term" value="P:DNA recombination"/>
    <property type="evidence" value="ECO:0007669"/>
    <property type="project" value="UniProtKB-KW"/>
</dbReference>
<keyword evidence="8" id="KW-0808">Transferase</keyword>
<dbReference type="GO" id="GO:0004519">
    <property type="term" value="F:endonuclease activity"/>
    <property type="evidence" value="ECO:0007669"/>
    <property type="project" value="UniProtKB-KW"/>
</dbReference>
<dbReference type="EMBL" id="JAYMYS010000003">
    <property type="protein sequence ID" value="KAK7400599.1"/>
    <property type="molecule type" value="Genomic_DNA"/>
</dbReference>
<keyword evidence="6" id="KW-0229">DNA integration</keyword>
<evidence type="ECO:0000256" key="7">
    <source>
        <dbReference type="ARBA" id="ARBA00022918"/>
    </source>
</evidence>
<evidence type="ECO:0000256" key="3">
    <source>
        <dbReference type="ARBA" id="ARBA00022759"/>
    </source>
</evidence>
<protein>
    <submittedName>
        <fullName evidence="10">Uncharacterized protein</fullName>
    </submittedName>
</protein>
<accession>A0AAN9XNY9</accession>
<dbReference type="GO" id="GO:0015074">
    <property type="term" value="P:DNA integration"/>
    <property type="evidence" value="ECO:0007669"/>
    <property type="project" value="UniProtKB-KW"/>
</dbReference>
<dbReference type="AlphaFoldDB" id="A0AAN9XNY9"/>
<evidence type="ECO:0000256" key="9">
    <source>
        <dbReference type="ARBA" id="ARBA00023172"/>
    </source>
</evidence>
<keyword evidence="2" id="KW-0479">Metal-binding</keyword>
<keyword evidence="4" id="KW-0378">Hydrolase</keyword>
<dbReference type="SUPFAM" id="SSF53098">
    <property type="entry name" value="Ribonuclease H-like"/>
    <property type="match status" value="1"/>
</dbReference>
<dbReference type="PANTHER" id="PTHR42648">
    <property type="entry name" value="TRANSPOSASE, PUTATIVE-RELATED"/>
    <property type="match status" value="1"/>
</dbReference>
<dbReference type="GO" id="GO:0046872">
    <property type="term" value="F:metal ion binding"/>
    <property type="evidence" value="ECO:0007669"/>
    <property type="project" value="UniProtKB-KW"/>
</dbReference>
<evidence type="ECO:0000256" key="2">
    <source>
        <dbReference type="ARBA" id="ARBA00022723"/>
    </source>
</evidence>
<dbReference type="InterPro" id="IPR039537">
    <property type="entry name" value="Retrotran_Ty1/copia-like"/>
</dbReference>
<keyword evidence="1" id="KW-0540">Nuclease</keyword>
<keyword evidence="9" id="KW-0233">DNA recombination</keyword>
<keyword evidence="5" id="KW-0460">Magnesium</keyword>
<keyword evidence="8" id="KW-0239">DNA-directed DNA polymerase</keyword>
<comment type="caution">
    <text evidence="10">The sequence shown here is derived from an EMBL/GenBank/DDBJ whole genome shotgun (WGS) entry which is preliminary data.</text>
</comment>
<evidence type="ECO:0000256" key="5">
    <source>
        <dbReference type="ARBA" id="ARBA00022842"/>
    </source>
</evidence>
<dbReference type="InterPro" id="IPR012337">
    <property type="entry name" value="RNaseH-like_sf"/>
</dbReference>
<name>A0AAN9XNY9_PSOTE</name>
<keyword evidence="7" id="KW-0695">RNA-directed DNA polymerase</keyword>
<keyword evidence="8" id="KW-0548">Nucleotidyltransferase</keyword>
<dbReference type="PANTHER" id="PTHR42648:SF11">
    <property type="entry name" value="TRANSPOSON TY4-P GAG-POL POLYPROTEIN"/>
    <property type="match status" value="1"/>
</dbReference>
<evidence type="ECO:0000256" key="4">
    <source>
        <dbReference type="ARBA" id="ARBA00022801"/>
    </source>
</evidence>
<reference evidence="10 11" key="1">
    <citation type="submission" date="2024-01" db="EMBL/GenBank/DDBJ databases">
        <title>The genomes of 5 underutilized Papilionoideae crops provide insights into root nodulation and disease resistanc.</title>
        <authorList>
            <person name="Jiang F."/>
        </authorList>
    </citation>
    <scope>NUCLEOTIDE SEQUENCE [LARGE SCALE GENOMIC DNA]</scope>
    <source>
        <strain evidence="10">DUOXIRENSHENG_FW03</strain>
        <tissue evidence="10">Leaves</tissue>
    </source>
</reference>